<evidence type="ECO:0000313" key="1">
    <source>
        <dbReference type="EMBL" id="KZV17867.1"/>
    </source>
</evidence>
<reference evidence="1 2" key="1">
    <citation type="journal article" date="2015" name="Proc. Natl. Acad. Sci. U.S.A.">
        <title>The resurrection genome of Boea hygrometrica: A blueprint for survival of dehydration.</title>
        <authorList>
            <person name="Xiao L."/>
            <person name="Yang G."/>
            <person name="Zhang L."/>
            <person name="Yang X."/>
            <person name="Zhao S."/>
            <person name="Ji Z."/>
            <person name="Zhou Q."/>
            <person name="Hu M."/>
            <person name="Wang Y."/>
            <person name="Chen M."/>
            <person name="Xu Y."/>
            <person name="Jin H."/>
            <person name="Xiao X."/>
            <person name="Hu G."/>
            <person name="Bao F."/>
            <person name="Hu Y."/>
            <person name="Wan P."/>
            <person name="Li L."/>
            <person name="Deng X."/>
            <person name="Kuang T."/>
            <person name="Xiang C."/>
            <person name="Zhu J.K."/>
            <person name="Oliver M.J."/>
            <person name="He Y."/>
        </authorList>
    </citation>
    <scope>NUCLEOTIDE SEQUENCE [LARGE SCALE GENOMIC DNA]</scope>
    <source>
        <strain evidence="2">cv. XS01</strain>
    </source>
</reference>
<sequence>MVNAENVVVLYSDYANLDAGRNYLLDGQTSFDQQRIQQLAIHDQQMKKDRLILSRSSVQATNHQVRDLGRIRAIELLPDFVQTAGFVLPDFTRYSCFQTSGFAQFT</sequence>
<proteinExistence type="predicted"/>
<dbReference type="Proteomes" id="UP000250235">
    <property type="component" value="Unassembled WGS sequence"/>
</dbReference>
<organism evidence="1 2">
    <name type="scientific">Dorcoceras hygrometricum</name>
    <dbReference type="NCBI Taxonomy" id="472368"/>
    <lineage>
        <taxon>Eukaryota</taxon>
        <taxon>Viridiplantae</taxon>
        <taxon>Streptophyta</taxon>
        <taxon>Embryophyta</taxon>
        <taxon>Tracheophyta</taxon>
        <taxon>Spermatophyta</taxon>
        <taxon>Magnoliopsida</taxon>
        <taxon>eudicotyledons</taxon>
        <taxon>Gunneridae</taxon>
        <taxon>Pentapetalae</taxon>
        <taxon>asterids</taxon>
        <taxon>lamiids</taxon>
        <taxon>Lamiales</taxon>
        <taxon>Gesneriaceae</taxon>
        <taxon>Didymocarpoideae</taxon>
        <taxon>Trichosporeae</taxon>
        <taxon>Loxocarpinae</taxon>
        <taxon>Dorcoceras</taxon>
    </lineage>
</organism>
<dbReference type="AlphaFoldDB" id="A0A2Z7AA35"/>
<dbReference type="EMBL" id="KV017871">
    <property type="protein sequence ID" value="KZV17867.1"/>
    <property type="molecule type" value="Genomic_DNA"/>
</dbReference>
<name>A0A2Z7AA35_9LAMI</name>
<accession>A0A2Z7AA35</accession>
<keyword evidence="2" id="KW-1185">Reference proteome</keyword>
<evidence type="ECO:0000313" key="2">
    <source>
        <dbReference type="Proteomes" id="UP000250235"/>
    </source>
</evidence>
<protein>
    <submittedName>
        <fullName evidence="1">Reticuline oxidase-like protein-like</fullName>
    </submittedName>
</protein>
<gene>
    <name evidence="1" type="ORF">F511_44318</name>
</gene>